<name>A0ABR1X0Q9_9PEZI</name>
<evidence type="ECO:0000256" key="1">
    <source>
        <dbReference type="ARBA" id="ARBA00010790"/>
    </source>
</evidence>
<dbReference type="EMBL" id="JAQQWN010000004">
    <property type="protein sequence ID" value="KAK8089019.1"/>
    <property type="molecule type" value="Genomic_DNA"/>
</dbReference>
<comment type="caution">
    <text evidence="5">The sequence shown here is derived from an EMBL/GenBank/DDBJ whole genome shotgun (WGS) entry which is preliminary data.</text>
</comment>
<keyword evidence="2" id="KW-0285">Flavoprotein</keyword>
<dbReference type="GeneID" id="92041355"/>
<feature type="domain" description="Glucose-methanol-choline oxidoreductase N-terminal" evidence="3">
    <location>
        <begin position="83"/>
        <end position="106"/>
    </location>
</feature>
<sequence>MAEVFDFIVVGAGASGCVIASRLAQSPARSSVLLVEAGGPNEDAAHLTGAERYEVAFREGSPLNWAYKTEPQWNGQQIDYSRGKGLGGSTAINFCGWVVGSSEDYDEWARLVGDESFGWENAQRCLRQIENFHNDVPAAFQGRIVPNSDDHGMGGAVDLSYQDEWLSTTHDVFKAAEEVGFGINPDVNNGSPIGMGIGTACIYKGVRVTSASAYLSGAPANLTIATDAMVQRVLSEDNAAVGVQLASGPRYRARKEVIISGGAINSPQLLLLSGVGPEEELRRHGIPRVLDLSQVGRNLQDHCFSTAGIVIKKGSDRMLKQSPSPMGWFRLPAVLDSEEFQALPLQTQTYLRRPLVPSWEMATHTPFFGDIEVADDEEVFSAICLAMNPQSRGTVTLKSADPKEAPVIDPEFLTHPFDRRTAIEGMREMLRFFQAPVWKQKTVRTVSWPRDDSDSAIWATQDAFSSGLRSSWHMSGTVRMGHNAQEACVDSSFKIIGMQNLRVADMSVCPLIPKYVLDYMNMINSKRPSQPKANKASNHTQSTAYVIGEIAADKIMAEHGLDQAWPAGQMKRSTL</sequence>
<dbReference type="Pfam" id="PF05199">
    <property type="entry name" value="GMC_oxred_C"/>
    <property type="match status" value="1"/>
</dbReference>
<gene>
    <name evidence="5" type="ORF">PG997_003980</name>
</gene>
<comment type="similarity">
    <text evidence="1 2">Belongs to the GMC oxidoreductase family.</text>
</comment>
<evidence type="ECO:0000256" key="2">
    <source>
        <dbReference type="RuleBase" id="RU003968"/>
    </source>
</evidence>
<dbReference type="Gene3D" id="3.50.50.60">
    <property type="entry name" value="FAD/NAD(P)-binding domain"/>
    <property type="match status" value="1"/>
</dbReference>
<evidence type="ECO:0000259" key="3">
    <source>
        <dbReference type="PROSITE" id="PS00623"/>
    </source>
</evidence>
<dbReference type="InterPro" id="IPR036188">
    <property type="entry name" value="FAD/NAD-bd_sf"/>
</dbReference>
<dbReference type="PANTHER" id="PTHR11552">
    <property type="entry name" value="GLUCOSE-METHANOL-CHOLINE GMC OXIDOREDUCTASE"/>
    <property type="match status" value="1"/>
</dbReference>
<evidence type="ECO:0000259" key="4">
    <source>
        <dbReference type="PROSITE" id="PS00624"/>
    </source>
</evidence>
<dbReference type="PROSITE" id="PS00623">
    <property type="entry name" value="GMC_OXRED_1"/>
    <property type="match status" value="1"/>
</dbReference>
<dbReference type="InterPro" id="IPR000172">
    <property type="entry name" value="GMC_OxRdtase_N"/>
</dbReference>
<dbReference type="InterPro" id="IPR012132">
    <property type="entry name" value="GMC_OxRdtase"/>
</dbReference>
<evidence type="ECO:0000313" key="5">
    <source>
        <dbReference type="EMBL" id="KAK8089019.1"/>
    </source>
</evidence>
<dbReference type="SUPFAM" id="SSF54373">
    <property type="entry name" value="FAD-linked reductases, C-terminal domain"/>
    <property type="match status" value="1"/>
</dbReference>
<dbReference type="Gene3D" id="3.30.560.10">
    <property type="entry name" value="Glucose Oxidase, domain 3"/>
    <property type="match status" value="1"/>
</dbReference>
<dbReference type="Proteomes" id="UP001433268">
    <property type="component" value="Unassembled WGS sequence"/>
</dbReference>
<evidence type="ECO:0000313" key="6">
    <source>
        <dbReference type="Proteomes" id="UP001433268"/>
    </source>
</evidence>
<feature type="domain" description="Glucose-methanol-choline oxidoreductase N-terminal" evidence="4">
    <location>
        <begin position="262"/>
        <end position="276"/>
    </location>
</feature>
<dbReference type="SUPFAM" id="SSF51905">
    <property type="entry name" value="FAD/NAD(P)-binding domain"/>
    <property type="match status" value="1"/>
</dbReference>
<protein>
    <recommendedName>
        <fullName evidence="3 4">Glucose-methanol-choline oxidoreductase N-terminal domain-containing protein</fullName>
    </recommendedName>
</protein>
<proteinExistence type="inferred from homology"/>
<keyword evidence="6" id="KW-1185">Reference proteome</keyword>
<reference evidence="5 6" key="1">
    <citation type="submission" date="2023-01" db="EMBL/GenBank/DDBJ databases">
        <title>Analysis of 21 Apiospora genomes using comparative genomics revels a genus with tremendous synthesis potential of carbohydrate active enzymes and secondary metabolites.</title>
        <authorList>
            <person name="Sorensen T."/>
        </authorList>
    </citation>
    <scope>NUCLEOTIDE SEQUENCE [LARGE SCALE GENOMIC DNA]</scope>
    <source>
        <strain evidence="5 6">CBS 114990</strain>
    </source>
</reference>
<dbReference type="Pfam" id="PF00732">
    <property type="entry name" value="GMC_oxred_N"/>
    <property type="match status" value="1"/>
</dbReference>
<dbReference type="InterPro" id="IPR007867">
    <property type="entry name" value="GMC_OxRtase_C"/>
</dbReference>
<organism evidence="5 6">
    <name type="scientific">Apiospora hydei</name>
    <dbReference type="NCBI Taxonomy" id="1337664"/>
    <lineage>
        <taxon>Eukaryota</taxon>
        <taxon>Fungi</taxon>
        <taxon>Dikarya</taxon>
        <taxon>Ascomycota</taxon>
        <taxon>Pezizomycotina</taxon>
        <taxon>Sordariomycetes</taxon>
        <taxon>Xylariomycetidae</taxon>
        <taxon>Amphisphaeriales</taxon>
        <taxon>Apiosporaceae</taxon>
        <taxon>Apiospora</taxon>
    </lineage>
</organism>
<dbReference type="PROSITE" id="PS00624">
    <property type="entry name" value="GMC_OXRED_2"/>
    <property type="match status" value="1"/>
</dbReference>
<dbReference type="PANTHER" id="PTHR11552:SF134">
    <property type="entry name" value="GLUCOSE-METHANOL-CHOLINE OXIDOREDUCTASE N-TERMINAL DOMAIN-CONTAINING PROTEIN"/>
    <property type="match status" value="1"/>
</dbReference>
<accession>A0ABR1X0Q9</accession>
<dbReference type="PIRSF" id="PIRSF000137">
    <property type="entry name" value="Alcohol_oxidase"/>
    <property type="match status" value="1"/>
</dbReference>
<keyword evidence="2" id="KW-0274">FAD</keyword>
<dbReference type="RefSeq" id="XP_066671913.1">
    <property type="nucleotide sequence ID" value="XM_066808295.1"/>
</dbReference>